<proteinExistence type="predicted"/>
<name>X1H1U2_9ZZZZ</name>
<evidence type="ECO:0000313" key="1">
    <source>
        <dbReference type="EMBL" id="GAH51055.1"/>
    </source>
</evidence>
<gene>
    <name evidence="1" type="ORF">S03H2_26464</name>
</gene>
<dbReference type="EMBL" id="BARU01015359">
    <property type="protein sequence ID" value="GAH51055.1"/>
    <property type="molecule type" value="Genomic_DNA"/>
</dbReference>
<comment type="caution">
    <text evidence="1">The sequence shown here is derived from an EMBL/GenBank/DDBJ whole genome shotgun (WGS) entry which is preliminary data.</text>
</comment>
<protein>
    <submittedName>
        <fullName evidence="1">Uncharacterized protein</fullName>
    </submittedName>
</protein>
<accession>X1H1U2</accession>
<sequence>LNYQVQLDPHLEGHRVDLPVWCLFMEVQTFVVTTLSNRGVKGPLFTSQNTPARVEFLYYFSSKEHKITIEQRIVFLRDFPELQES</sequence>
<feature type="non-terminal residue" evidence="1">
    <location>
        <position position="1"/>
    </location>
</feature>
<reference evidence="1" key="1">
    <citation type="journal article" date="2014" name="Front. Microbiol.">
        <title>High frequency of phylogenetically diverse reductive dehalogenase-homologous genes in deep subseafloor sedimentary metagenomes.</title>
        <authorList>
            <person name="Kawai M."/>
            <person name="Futagami T."/>
            <person name="Toyoda A."/>
            <person name="Takaki Y."/>
            <person name="Nishi S."/>
            <person name="Hori S."/>
            <person name="Arai W."/>
            <person name="Tsubouchi T."/>
            <person name="Morono Y."/>
            <person name="Uchiyama I."/>
            <person name="Ito T."/>
            <person name="Fujiyama A."/>
            <person name="Inagaki F."/>
            <person name="Takami H."/>
        </authorList>
    </citation>
    <scope>NUCLEOTIDE SEQUENCE</scope>
    <source>
        <strain evidence="1">Expedition CK06-06</strain>
    </source>
</reference>
<dbReference type="AlphaFoldDB" id="X1H1U2"/>
<organism evidence="1">
    <name type="scientific">marine sediment metagenome</name>
    <dbReference type="NCBI Taxonomy" id="412755"/>
    <lineage>
        <taxon>unclassified sequences</taxon>
        <taxon>metagenomes</taxon>
        <taxon>ecological metagenomes</taxon>
    </lineage>
</organism>